<dbReference type="InterPro" id="IPR036097">
    <property type="entry name" value="HisK_dim/P_sf"/>
</dbReference>
<evidence type="ECO:0000256" key="7">
    <source>
        <dbReference type="ARBA" id="ARBA00022692"/>
    </source>
</evidence>
<dbReference type="SUPFAM" id="SSF103190">
    <property type="entry name" value="Sensory domain-like"/>
    <property type="match status" value="1"/>
</dbReference>
<dbReference type="InterPro" id="IPR050398">
    <property type="entry name" value="HssS/ArlS-like"/>
</dbReference>
<dbReference type="InterPro" id="IPR003661">
    <property type="entry name" value="HisK_dim/P_dom"/>
</dbReference>
<dbReference type="GO" id="GO:0005886">
    <property type="term" value="C:plasma membrane"/>
    <property type="evidence" value="ECO:0007669"/>
    <property type="project" value="UniProtKB-SubCell"/>
</dbReference>
<evidence type="ECO:0000256" key="2">
    <source>
        <dbReference type="ARBA" id="ARBA00004651"/>
    </source>
</evidence>
<dbReference type="PANTHER" id="PTHR45528:SF1">
    <property type="entry name" value="SENSOR HISTIDINE KINASE CPXA"/>
    <property type="match status" value="1"/>
</dbReference>
<dbReference type="Gene3D" id="3.30.450.20">
    <property type="entry name" value="PAS domain"/>
    <property type="match status" value="1"/>
</dbReference>
<evidence type="ECO:0000313" key="17">
    <source>
        <dbReference type="EMBL" id="SKC64826.1"/>
    </source>
</evidence>
<evidence type="ECO:0000256" key="10">
    <source>
        <dbReference type="ARBA" id="ARBA00022840"/>
    </source>
</evidence>
<evidence type="ECO:0000256" key="4">
    <source>
        <dbReference type="ARBA" id="ARBA00022475"/>
    </source>
</evidence>
<dbReference type="GO" id="GO:0000155">
    <property type="term" value="F:phosphorelay sensor kinase activity"/>
    <property type="evidence" value="ECO:0007669"/>
    <property type="project" value="InterPro"/>
</dbReference>
<evidence type="ECO:0000256" key="8">
    <source>
        <dbReference type="ARBA" id="ARBA00022741"/>
    </source>
</evidence>
<evidence type="ECO:0000256" key="6">
    <source>
        <dbReference type="ARBA" id="ARBA00022679"/>
    </source>
</evidence>
<dbReference type="SMART" id="SM00387">
    <property type="entry name" value="HATPase_c"/>
    <property type="match status" value="1"/>
</dbReference>
<dbReference type="InterPro" id="IPR005467">
    <property type="entry name" value="His_kinase_dom"/>
</dbReference>
<keyword evidence="4" id="KW-1003">Cell membrane</keyword>
<dbReference type="PROSITE" id="PS50109">
    <property type="entry name" value="HIS_KIN"/>
    <property type="match status" value="1"/>
</dbReference>
<dbReference type="InterPro" id="IPR004358">
    <property type="entry name" value="Sig_transdc_His_kin-like_C"/>
</dbReference>
<keyword evidence="18" id="KW-1185">Reference proteome</keyword>
<evidence type="ECO:0000256" key="13">
    <source>
        <dbReference type="ARBA" id="ARBA00023136"/>
    </source>
</evidence>
<dbReference type="PANTHER" id="PTHR45528">
    <property type="entry name" value="SENSOR HISTIDINE KINASE CPXA"/>
    <property type="match status" value="1"/>
</dbReference>
<evidence type="ECO:0000256" key="9">
    <source>
        <dbReference type="ARBA" id="ARBA00022777"/>
    </source>
</evidence>
<proteinExistence type="predicted"/>
<dbReference type="GO" id="GO:0005524">
    <property type="term" value="F:ATP binding"/>
    <property type="evidence" value="ECO:0007669"/>
    <property type="project" value="UniProtKB-KW"/>
</dbReference>
<dbReference type="Gene3D" id="1.10.287.130">
    <property type="match status" value="1"/>
</dbReference>
<dbReference type="CDD" id="cd00075">
    <property type="entry name" value="HATPase"/>
    <property type="match status" value="1"/>
</dbReference>
<keyword evidence="13 14" id="KW-0472">Membrane</keyword>
<evidence type="ECO:0000259" key="15">
    <source>
        <dbReference type="PROSITE" id="PS50109"/>
    </source>
</evidence>
<dbReference type="PRINTS" id="PR00344">
    <property type="entry name" value="BCTRLSENSOR"/>
</dbReference>
<evidence type="ECO:0000256" key="14">
    <source>
        <dbReference type="SAM" id="Phobius"/>
    </source>
</evidence>
<protein>
    <recommendedName>
        <fullName evidence="3">histidine kinase</fullName>
        <ecNumber evidence="3">2.7.13.3</ecNumber>
    </recommendedName>
</protein>
<keyword evidence="6" id="KW-0808">Transferase</keyword>
<dbReference type="SUPFAM" id="SSF47384">
    <property type="entry name" value="Homodimeric domain of signal transducing histidine kinase"/>
    <property type="match status" value="1"/>
</dbReference>
<feature type="domain" description="Histidine kinase" evidence="15">
    <location>
        <begin position="260"/>
        <end position="477"/>
    </location>
</feature>
<evidence type="ECO:0000313" key="18">
    <source>
        <dbReference type="Proteomes" id="UP000190285"/>
    </source>
</evidence>
<evidence type="ECO:0000256" key="11">
    <source>
        <dbReference type="ARBA" id="ARBA00022989"/>
    </source>
</evidence>
<dbReference type="SMART" id="SM00304">
    <property type="entry name" value="HAMP"/>
    <property type="match status" value="1"/>
</dbReference>
<dbReference type="SMART" id="SM00388">
    <property type="entry name" value="HisKA"/>
    <property type="match status" value="1"/>
</dbReference>
<comment type="catalytic activity">
    <reaction evidence="1">
        <text>ATP + protein L-histidine = ADP + protein N-phospho-L-histidine.</text>
        <dbReference type="EC" id="2.7.13.3"/>
    </reaction>
</comment>
<keyword evidence="11 14" id="KW-1133">Transmembrane helix</keyword>
<dbReference type="Gene3D" id="3.30.565.10">
    <property type="entry name" value="Histidine kinase-like ATPase, C-terminal domain"/>
    <property type="match status" value="1"/>
</dbReference>
<dbReference type="InterPro" id="IPR029151">
    <property type="entry name" value="Sensor-like_sf"/>
</dbReference>
<dbReference type="SUPFAM" id="SSF55874">
    <property type="entry name" value="ATPase domain of HSP90 chaperone/DNA topoisomerase II/histidine kinase"/>
    <property type="match status" value="1"/>
</dbReference>
<keyword evidence="8" id="KW-0547">Nucleotide-binding</keyword>
<dbReference type="EMBL" id="FUZT01000004">
    <property type="protein sequence ID" value="SKC64826.1"/>
    <property type="molecule type" value="Genomic_DNA"/>
</dbReference>
<accession>A0A1T5KM58</accession>
<dbReference type="InterPro" id="IPR003660">
    <property type="entry name" value="HAMP_dom"/>
</dbReference>
<dbReference type="PROSITE" id="PS50885">
    <property type="entry name" value="HAMP"/>
    <property type="match status" value="1"/>
</dbReference>
<dbReference type="CDD" id="cd06225">
    <property type="entry name" value="HAMP"/>
    <property type="match status" value="1"/>
</dbReference>
<evidence type="ECO:0000259" key="16">
    <source>
        <dbReference type="PROSITE" id="PS50885"/>
    </source>
</evidence>
<keyword evidence="12" id="KW-0902">Two-component regulatory system</keyword>
<sequence length="479" mass="54909">MVTILEINKKFKGLRWKLVSTYLLLVLLTILLINSFINESLRMNYITEKKISLLTQSNIIADRLSYYIREINSKYVNEIIREIVKSSSMDIKSRVMVSDLDGNILVDSYNTLEGDTLNEEELSLALLGENVARHHYLEEYGKVMYVAVPIVNKGKILGAVFISSSLEDIFLNIKTTMRKFMILSFFGLMITAFISFIFADIISKPIEKLTEAVKQMARGKFNQKVEVYGSDEISNLGRAFNLMTTKLEQVDKQRREFVGNVSHELRTPLSSIKILSETLIHQESTPEKIYKEFLKDIDSEVDRLNKIIDNLLYLVDLEKENIHLDYQITYVNYLIQKIISNLKPLADKKNITLNFDEKVKIQVMLDKFKVQQSLINIIGNAIKYTPENGRVDVELYTQQDSFVIKVKDNGIGIPEDELPFIFDRFYRVDKARARKTGGTGLGLSITQQLIALHQGEVKVESTVNKGSTFYIILPLRSAV</sequence>
<evidence type="ECO:0000256" key="12">
    <source>
        <dbReference type="ARBA" id="ARBA00023012"/>
    </source>
</evidence>
<dbReference type="Pfam" id="PF00672">
    <property type="entry name" value="HAMP"/>
    <property type="match status" value="1"/>
</dbReference>
<dbReference type="STRING" id="36842.SAMN02194393_01964"/>
<dbReference type="Gene3D" id="1.10.8.500">
    <property type="entry name" value="HAMP domain in histidine kinase"/>
    <property type="match status" value="1"/>
</dbReference>
<name>A0A1T5KM58_9FIRM</name>
<evidence type="ECO:0000256" key="5">
    <source>
        <dbReference type="ARBA" id="ARBA00022553"/>
    </source>
</evidence>
<dbReference type="FunFam" id="1.10.287.130:FF:000001">
    <property type="entry name" value="Two-component sensor histidine kinase"/>
    <property type="match status" value="1"/>
</dbReference>
<evidence type="ECO:0000256" key="3">
    <source>
        <dbReference type="ARBA" id="ARBA00012438"/>
    </source>
</evidence>
<feature type="transmembrane region" description="Helical" evidence="14">
    <location>
        <begin position="19"/>
        <end position="37"/>
    </location>
</feature>
<keyword evidence="10" id="KW-0067">ATP-binding</keyword>
<dbReference type="Pfam" id="PF02518">
    <property type="entry name" value="HATPase_c"/>
    <property type="match status" value="1"/>
</dbReference>
<dbReference type="AlphaFoldDB" id="A0A1T5KM58"/>
<dbReference type="SUPFAM" id="SSF158472">
    <property type="entry name" value="HAMP domain-like"/>
    <property type="match status" value="1"/>
</dbReference>
<dbReference type="FunFam" id="3.30.565.10:FF:000006">
    <property type="entry name" value="Sensor histidine kinase WalK"/>
    <property type="match status" value="1"/>
</dbReference>
<dbReference type="InterPro" id="IPR003594">
    <property type="entry name" value="HATPase_dom"/>
</dbReference>
<gene>
    <name evidence="17" type="ORF">SAMN02194393_01964</name>
</gene>
<evidence type="ECO:0000256" key="1">
    <source>
        <dbReference type="ARBA" id="ARBA00000085"/>
    </source>
</evidence>
<dbReference type="Pfam" id="PF00512">
    <property type="entry name" value="HisKA"/>
    <property type="match status" value="1"/>
</dbReference>
<keyword evidence="5" id="KW-0597">Phosphoprotein</keyword>
<organism evidence="17 18">
    <name type="scientific">Maledivibacter halophilus</name>
    <dbReference type="NCBI Taxonomy" id="36842"/>
    <lineage>
        <taxon>Bacteria</taxon>
        <taxon>Bacillati</taxon>
        <taxon>Bacillota</taxon>
        <taxon>Clostridia</taxon>
        <taxon>Peptostreptococcales</taxon>
        <taxon>Caminicellaceae</taxon>
        <taxon>Maledivibacter</taxon>
    </lineage>
</organism>
<dbReference type="CDD" id="cd00082">
    <property type="entry name" value="HisKA"/>
    <property type="match status" value="1"/>
</dbReference>
<feature type="transmembrane region" description="Helical" evidence="14">
    <location>
        <begin position="180"/>
        <end position="199"/>
    </location>
</feature>
<keyword evidence="9 17" id="KW-0418">Kinase</keyword>
<dbReference type="InterPro" id="IPR036890">
    <property type="entry name" value="HATPase_C_sf"/>
</dbReference>
<dbReference type="EC" id="2.7.13.3" evidence="3"/>
<keyword evidence="7 14" id="KW-0812">Transmembrane</keyword>
<comment type="subcellular location">
    <subcellularLocation>
        <location evidence="2">Cell membrane</location>
        <topology evidence="2">Multi-pass membrane protein</topology>
    </subcellularLocation>
</comment>
<dbReference type="Proteomes" id="UP000190285">
    <property type="component" value="Unassembled WGS sequence"/>
</dbReference>
<feature type="domain" description="HAMP" evidence="16">
    <location>
        <begin position="200"/>
        <end position="252"/>
    </location>
</feature>
<reference evidence="17 18" key="1">
    <citation type="submission" date="2017-02" db="EMBL/GenBank/DDBJ databases">
        <authorList>
            <person name="Peterson S.W."/>
        </authorList>
    </citation>
    <scope>NUCLEOTIDE SEQUENCE [LARGE SCALE GENOMIC DNA]</scope>
    <source>
        <strain evidence="17 18">M1</strain>
    </source>
</reference>